<evidence type="ECO:0000256" key="2">
    <source>
        <dbReference type="ARBA" id="ARBA00022741"/>
    </source>
</evidence>
<dbReference type="PROSITE" id="PS50893">
    <property type="entry name" value="ABC_TRANSPORTER_2"/>
    <property type="match status" value="1"/>
</dbReference>
<dbReference type="InterPro" id="IPR003439">
    <property type="entry name" value="ABC_transporter-like_ATP-bd"/>
</dbReference>
<evidence type="ECO:0000256" key="1">
    <source>
        <dbReference type="ARBA" id="ARBA00022448"/>
    </source>
</evidence>
<name>A0A6A9QFQ1_SULME</name>
<comment type="subunit">
    <text evidence="5">The complex is composed of two ATP-binding proteins (WtpC), two transmembrane proteins (WtpB) and a solute-binding protein (WtpA).</text>
</comment>
<keyword evidence="1" id="KW-0813">Transport</keyword>
<comment type="caution">
    <text evidence="10">The sequence shown here is derived from an EMBL/GenBank/DDBJ whole genome shotgun (WGS) entry which is preliminary data.</text>
</comment>
<dbReference type="RefSeq" id="WP_054837764.1">
    <property type="nucleotide sequence ID" value="NZ_BBBY01000002.1"/>
</dbReference>
<protein>
    <recommendedName>
        <fullName evidence="7">Molybdate/tungstate import ATP-binding protein WtpC</fullName>
        <ecNumber evidence="6">7.3.2.6</ecNumber>
    </recommendedName>
</protein>
<dbReference type="EMBL" id="WGGD01000005">
    <property type="protein sequence ID" value="MUN28057.1"/>
    <property type="molecule type" value="Genomic_DNA"/>
</dbReference>
<dbReference type="SMART" id="SM00382">
    <property type="entry name" value="AAA"/>
    <property type="match status" value="1"/>
</dbReference>
<evidence type="ECO:0000313" key="11">
    <source>
        <dbReference type="Proteomes" id="UP000470772"/>
    </source>
</evidence>
<gene>
    <name evidence="10" type="ORF">GC250_00915</name>
</gene>
<reference evidence="10 11" key="1">
    <citation type="submission" date="2019-10" db="EMBL/GenBank/DDBJ databases">
        <title>Sequencing and Assembly of Multiple Reported Metal-Biooxidizing Members of the Extremely Thermoacidophilic Archaeal Family Sulfolobaceae.</title>
        <authorList>
            <person name="Counts J.A."/>
            <person name="Kelly R.M."/>
        </authorList>
    </citation>
    <scope>NUCLEOTIDE SEQUENCE [LARGE SCALE GENOMIC DNA]</scope>
    <source>
        <strain evidence="10 11">DSM 6482</strain>
    </source>
</reference>
<dbReference type="GO" id="GO:0016887">
    <property type="term" value="F:ATP hydrolysis activity"/>
    <property type="evidence" value="ECO:0007669"/>
    <property type="project" value="InterPro"/>
</dbReference>
<dbReference type="OrthoDB" id="97750at2157"/>
<dbReference type="Proteomes" id="UP000470772">
    <property type="component" value="Unassembled WGS sequence"/>
</dbReference>
<dbReference type="GO" id="GO:0005524">
    <property type="term" value="F:ATP binding"/>
    <property type="evidence" value="ECO:0007669"/>
    <property type="project" value="UniProtKB-KW"/>
</dbReference>
<evidence type="ECO:0000256" key="7">
    <source>
        <dbReference type="ARBA" id="ARBA00041133"/>
    </source>
</evidence>
<feature type="domain" description="ABC transporter" evidence="9">
    <location>
        <begin position="1"/>
        <end position="201"/>
    </location>
</feature>
<keyword evidence="2" id="KW-0547">Nucleotide-binding</keyword>
<evidence type="ECO:0000256" key="8">
    <source>
        <dbReference type="ARBA" id="ARBA00047936"/>
    </source>
</evidence>
<dbReference type="Gene3D" id="3.40.50.300">
    <property type="entry name" value="P-loop containing nucleotide triphosphate hydrolases"/>
    <property type="match status" value="1"/>
</dbReference>
<dbReference type="InterPro" id="IPR050093">
    <property type="entry name" value="ABC_SmlMolc_Importer"/>
</dbReference>
<organism evidence="10 11">
    <name type="scientific">Sulfuracidifex metallicus DSM 6482 = JCM 9184</name>
    <dbReference type="NCBI Taxonomy" id="523847"/>
    <lineage>
        <taxon>Archaea</taxon>
        <taxon>Thermoproteota</taxon>
        <taxon>Thermoprotei</taxon>
        <taxon>Sulfolobales</taxon>
        <taxon>Sulfolobaceae</taxon>
        <taxon>Sulfuracidifex</taxon>
    </lineage>
</organism>
<dbReference type="AlphaFoldDB" id="A0A6A9QFQ1"/>
<sequence>MIRANVKKRLREFFLDSSIDDEGTIAITGENGSGKSSLAKIINGSLKEDEGYIIINGIDVTSKKVGERGVILVTPSTYIGNLKAEDHLRWGYRKGIKRGNKLDIETVINELKVQTNKKVEDLSLGNKERISLATALLGKPDILIVDEGFSNINDKSSFMETYLKLCKANSIQLIFITQDLSDVKMTDHHYIMMNGKLKREY</sequence>
<dbReference type="InterPro" id="IPR003593">
    <property type="entry name" value="AAA+_ATPase"/>
</dbReference>
<accession>A0A6A9QFQ1</accession>
<comment type="catalytic activity">
    <reaction evidence="8">
        <text>tungstate(in) + ATP + H2O = tungstate(out) + ADP + phosphate + H(+)</text>
        <dbReference type="Rhea" id="RHEA:35027"/>
        <dbReference type="ChEBI" id="CHEBI:15377"/>
        <dbReference type="ChEBI" id="CHEBI:15378"/>
        <dbReference type="ChEBI" id="CHEBI:30616"/>
        <dbReference type="ChEBI" id="CHEBI:43474"/>
        <dbReference type="ChEBI" id="CHEBI:46502"/>
        <dbReference type="ChEBI" id="CHEBI:456216"/>
        <dbReference type="EC" id="7.3.2.6"/>
    </reaction>
</comment>
<evidence type="ECO:0000256" key="6">
    <source>
        <dbReference type="ARBA" id="ARBA00039025"/>
    </source>
</evidence>
<dbReference type="InterPro" id="IPR027417">
    <property type="entry name" value="P-loop_NTPase"/>
</dbReference>
<evidence type="ECO:0000259" key="9">
    <source>
        <dbReference type="PROSITE" id="PS50893"/>
    </source>
</evidence>
<evidence type="ECO:0000256" key="3">
    <source>
        <dbReference type="ARBA" id="ARBA00022840"/>
    </source>
</evidence>
<dbReference type="SUPFAM" id="SSF52540">
    <property type="entry name" value="P-loop containing nucleoside triphosphate hydrolases"/>
    <property type="match status" value="1"/>
</dbReference>
<keyword evidence="11" id="KW-1185">Reference proteome</keyword>
<dbReference type="Pfam" id="PF00005">
    <property type="entry name" value="ABC_tran"/>
    <property type="match status" value="1"/>
</dbReference>
<dbReference type="EC" id="7.3.2.6" evidence="6"/>
<proteinExistence type="inferred from homology"/>
<comment type="similarity">
    <text evidence="4">Belongs to the ABC transporter superfamily. Sulfate/tungstate importer (TC 3.A.1.6) family.</text>
</comment>
<evidence type="ECO:0000256" key="4">
    <source>
        <dbReference type="ARBA" id="ARBA00038307"/>
    </source>
</evidence>
<keyword evidence="3 10" id="KW-0067">ATP-binding</keyword>
<dbReference type="PANTHER" id="PTHR42781">
    <property type="entry name" value="SPERMIDINE/PUTRESCINE IMPORT ATP-BINDING PROTEIN POTA"/>
    <property type="match status" value="1"/>
</dbReference>
<evidence type="ECO:0000313" key="10">
    <source>
        <dbReference type="EMBL" id="MUN28057.1"/>
    </source>
</evidence>
<dbReference type="GO" id="GO:1901238">
    <property type="term" value="F:ABC-type tungstate transporter activity"/>
    <property type="evidence" value="ECO:0007669"/>
    <property type="project" value="UniProtKB-EC"/>
</dbReference>
<dbReference type="PANTHER" id="PTHR42781:SF4">
    <property type="entry name" value="SPERMIDINE_PUTRESCINE IMPORT ATP-BINDING PROTEIN POTA"/>
    <property type="match status" value="1"/>
</dbReference>
<evidence type="ECO:0000256" key="5">
    <source>
        <dbReference type="ARBA" id="ARBA00038781"/>
    </source>
</evidence>